<reference evidence="1 2" key="1">
    <citation type="submission" date="2021-06" db="EMBL/GenBank/DDBJ databases">
        <authorList>
            <person name="Sun Q."/>
            <person name="Li D."/>
        </authorList>
    </citation>
    <scope>NUCLEOTIDE SEQUENCE [LARGE SCALE GENOMIC DNA]</scope>
    <source>
        <strain evidence="1 2">MSJ-40</strain>
    </source>
</reference>
<name>A0ABS6E3E1_9FIRM</name>
<gene>
    <name evidence="1" type="ORF">KQI42_05340</name>
</gene>
<dbReference type="PANTHER" id="PTHR34784:SF1">
    <property type="entry name" value="50S RIBOSOMAL PROTEIN L34"/>
    <property type="match status" value="1"/>
</dbReference>
<dbReference type="PANTHER" id="PTHR34784">
    <property type="entry name" value="50S RIBOSOMAL PROTEIN L34"/>
    <property type="match status" value="1"/>
</dbReference>
<evidence type="ECO:0000313" key="2">
    <source>
        <dbReference type="Proteomes" id="UP000749471"/>
    </source>
</evidence>
<dbReference type="NCBIfam" id="TIGR02058">
    <property type="entry name" value="lin0512_fam"/>
    <property type="match status" value="1"/>
</dbReference>
<accession>A0ABS6E3E1</accession>
<dbReference type="EMBL" id="JAHLPM010000003">
    <property type="protein sequence ID" value="MBU5437422.1"/>
    <property type="molecule type" value="Genomic_DNA"/>
</dbReference>
<evidence type="ECO:0000313" key="1">
    <source>
        <dbReference type="EMBL" id="MBU5437422.1"/>
    </source>
</evidence>
<keyword evidence="2" id="KW-1185">Reference proteome</keyword>
<dbReference type="Proteomes" id="UP000749471">
    <property type="component" value="Unassembled WGS sequence"/>
</dbReference>
<comment type="caution">
    <text evidence="1">The sequence shown here is derived from an EMBL/GenBank/DDBJ whole genome shotgun (WGS) entry which is preliminary data.</text>
</comment>
<dbReference type="RefSeq" id="WP_216517501.1">
    <property type="nucleotide sequence ID" value="NZ_JAHLPM010000003.1"/>
</dbReference>
<dbReference type="Pfam" id="PF09585">
    <property type="entry name" value="Lin0512_fam"/>
    <property type="match status" value="1"/>
</dbReference>
<protein>
    <submittedName>
        <fullName evidence="1">Lin0512 family protein</fullName>
    </submittedName>
</protein>
<organism evidence="1 2">
    <name type="scientific">Tissierella simiarum</name>
    <dbReference type="NCBI Taxonomy" id="2841534"/>
    <lineage>
        <taxon>Bacteria</taxon>
        <taxon>Bacillati</taxon>
        <taxon>Bacillota</taxon>
        <taxon>Tissierellia</taxon>
        <taxon>Tissierellales</taxon>
        <taxon>Tissierellaceae</taxon>
        <taxon>Tissierella</taxon>
    </lineage>
</organism>
<sequence length="119" mass="13166">MKRFIIEFGIGVDFHGQDVNRAAEKAIQEAISRSCLCGLKEILNIENLDDNVEIKATIAVSNPEKIDIERMKRCFPIGRKQINPVKGGLKVSGLFISEFGDQDDSIEVALVCVEVGVFN</sequence>
<dbReference type="InterPro" id="IPR011719">
    <property type="entry name" value="CHP02058"/>
</dbReference>
<proteinExistence type="predicted"/>